<dbReference type="Proteomes" id="UP000822184">
    <property type="component" value="Unassembled WGS sequence"/>
</dbReference>
<organism evidence="1 3">
    <name type="scientific">Clostridium beijerinckii</name>
    <name type="common">Clostridium MP</name>
    <dbReference type="NCBI Taxonomy" id="1520"/>
    <lineage>
        <taxon>Bacteria</taxon>
        <taxon>Bacillati</taxon>
        <taxon>Bacillota</taxon>
        <taxon>Clostridia</taxon>
        <taxon>Eubacteriales</taxon>
        <taxon>Clostridiaceae</taxon>
        <taxon>Clostridium</taxon>
    </lineage>
</organism>
<accession>A0A0B5QJ28</accession>
<dbReference type="KEGG" id="cbei:LF65_01576"/>
<dbReference type="Proteomes" id="UP000031866">
    <property type="component" value="Chromosome"/>
</dbReference>
<dbReference type="EMBL" id="CP010086">
    <property type="protein sequence ID" value="AJG98181.1"/>
    <property type="molecule type" value="Genomic_DNA"/>
</dbReference>
<evidence type="ECO:0000313" key="1">
    <source>
        <dbReference type="EMBL" id="AJG98181.1"/>
    </source>
</evidence>
<evidence type="ECO:0000313" key="2">
    <source>
        <dbReference type="EMBL" id="NSB16089.1"/>
    </source>
</evidence>
<dbReference type="STRING" id="1520.LF65_01576"/>
<dbReference type="AlphaFoldDB" id="A0A0B5QJ28"/>
<evidence type="ECO:0000313" key="3">
    <source>
        <dbReference type="Proteomes" id="UP000031866"/>
    </source>
</evidence>
<protein>
    <submittedName>
        <fullName evidence="1">Uncharacterized protein</fullName>
    </submittedName>
</protein>
<dbReference type="OrthoDB" id="1915793at2"/>
<reference evidence="2" key="3">
    <citation type="submission" date="2020-06" db="EMBL/GenBank/DDBJ databases">
        <title>Genomic insights into acetone-butanol-ethanol (ABE) fermentation by sequencing solventogenic clostridia strains.</title>
        <authorList>
            <person name="Brown S."/>
        </authorList>
    </citation>
    <scope>NUCLEOTIDE SEQUENCE</scope>
    <source>
        <strain evidence="2">DJ123</strain>
    </source>
</reference>
<proteinExistence type="predicted"/>
<name>A0A0B5QJ28_CLOBE</name>
<reference evidence="3" key="1">
    <citation type="submission" date="2014-12" db="EMBL/GenBank/DDBJ databases">
        <title>Genome sequence of Clostridium beijerinckii strain 59B.</title>
        <authorList>
            <person name="Little G.T."/>
            <person name="Minton N.P."/>
        </authorList>
    </citation>
    <scope>NUCLEOTIDE SEQUENCE [LARGE SCALE GENOMIC DNA]</scope>
    <source>
        <strain evidence="3">59B</strain>
    </source>
</reference>
<sequence length="59" mass="7266">MELKKDNVNLYDQFLKYSYSELKELFDNAKTKEEQDFYMNMANLVLQREQRRVIKEMPV</sequence>
<dbReference type="RefSeq" id="WP_017208764.1">
    <property type="nucleotide sequence ID" value="NZ_CP010086.2"/>
</dbReference>
<gene>
    <name evidence="2" type="ORF">BCD95_004348</name>
    <name evidence="1" type="ORF">LF65_01576</name>
</gene>
<dbReference type="EMBL" id="JABTDW010000001">
    <property type="protein sequence ID" value="NSB16089.1"/>
    <property type="molecule type" value="Genomic_DNA"/>
</dbReference>
<reference evidence="1" key="2">
    <citation type="submission" date="2016-02" db="EMBL/GenBank/DDBJ databases">
        <title>Genome sequence of Clostridium beijerinckii strain 59B.</title>
        <authorList>
            <person name="Little G.T."/>
            <person name="Minton N.P."/>
        </authorList>
    </citation>
    <scope>NUCLEOTIDE SEQUENCE</scope>
    <source>
        <strain evidence="1">NCIMB 14988</strain>
    </source>
</reference>